<protein>
    <submittedName>
        <fullName evidence="2">Uncharacterized protein LOC109475362</fullName>
    </submittedName>
</protein>
<organism evidence="1 2">
    <name type="scientific">Branchiostoma belcheri</name>
    <name type="common">Amphioxus</name>
    <dbReference type="NCBI Taxonomy" id="7741"/>
    <lineage>
        <taxon>Eukaryota</taxon>
        <taxon>Metazoa</taxon>
        <taxon>Chordata</taxon>
        <taxon>Cephalochordata</taxon>
        <taxon>Leptocardii</taxon>
        <taxon>Amphioxiformes</taxon>
        <taxon>Branchiostomatidae</taxon>
        <taxon>Branchiostoma</taxon>
    </lineage>
</organism>
<keyword evidence="1" id="KW-1185">Reference proteome</keyword>
<evidence type="ECO:0000313" key="2">
    <source>
        <dbReference type="RefSeq" id="XP_019631531.1"/>
    </source>
</evidence>
<accession>A0A6P4ZPD3</accession>
<proteinExistence type="predicted"/>
<dbReference type="RefSeq" id="XP_019631531.1">
    <property type="nucleotide sequence ID" value="XM_019775972.1"/>
</dbReference>
<gene>
    <name evidence="2" type="primary">LOC109475362</name>
</gene>
<dbReference type="GeneID" id="109475362"/>
<name>A0A6P4ZPD3_BRABE</name>
<reference evidence="2" key="1">
    <citation type="submission" date="2025-08" db="UniProtKB">
        <authorList>
            <consortium name="RefSeq"/>
        </authorList>
    </citation>
    <scope>IDENTIFICATION</scope>
    <source>
        <tissue evidence="2">Gonad</tissue>
    </source>
</reference>
<dbReference type="Proteomes" id="UP000515135">
    <property type="component" value="Unplaced"/>
</dbReference>
<evidence type="ECO:0000313" key="1">
    <source>
        <dbReference type="Proteomes" id="UP000515135"/>
    </source>
</evidence>
<dbReference type="KEGG" id="bbel:109475362"/>
<sequence length="2293" mass="245104">MSTSVVFYSNGSLEDIQVGAGQTTLKTQLLSMNVSKLSVNGGHLTVEPDRLSNDPTELFVENAEIVSGTLELNVQTEVGYLSQTGGSVRGRFDIIAEEFEWSSGTVIGDLGSELLVKHLKCLGTGTKTLQQRSLELQKSGTFVGDAAGIIEINGHGNFVIAKEANLMITAEVTIDSDLGMFENKGMLTNALQSNGKVLAVNGHFRNTGIVQCLDDTLMKVSGTGQWEGALTTGSNATVEIADGHHLFLSSFEVNGTGKLVVSSGSVTMHACSVSAAVMQISAPVYIHGEIRCFIQSLLVSENGVFISNSPTTVGHVQQNGGVVRALSSLTVAEYDLIRGTLQSHNVTEVDQLQWSSGTVTGGKLYAGTLMLTQGTEKIASQVTVVVLKSCMWSEEFGQTLGLRGDSALIIAQQASMDVNGIAALSSENSNSYQGRLENHGQINVKQTFTSSAEFINFGNLSVSEGTIAVTKKSENRGYINIGQNSKVKIRDHFSYPSSVIEGNGKLTLTQGTIKLLSDTLKQKIIHVTGAIVSIVLTSRHTFLPKEVKITGGQVDLLGNKDNNFELESLTIAGGAVKIHSPCNISKLAMTGGSLKIMAPTDITEFDFFAGQLVGVSDLGSLTVDMLMLHSYKNKDDAGKILQAIVMQISQQFRWLTPINKDTVGMQDGSVIRLLSDCETTLQGQLEFQGNSETIENYGNFVVYGSDENLPHRTTSIRIGPHFNNAGTVWVQESSMVSFQSTAHISGSMVAHRNANVEFVNHYSTAPQNIAGGRLAVRNSNLWILSNNFTTLNINSGGHVNFVSTEDPVHNSVFEEVSLMVSLNRGSVNFDSDVSIGVFEVTGGTVKSTSPNGVIQAQQLTFHEDTESSTIEDCNVSGREIHFIGSNVALVTSSLRIQHSGIAHSSVQLDMLNSSVLVEEGATLAIKHKMALQTTEMEDSSILNVAGTVHVKGPKFVSSAAVVLQTTGKFTVTKDFSELDIQMTGIGSGTFNINCSHPTITFRGPGDLVLDKGSFIGPNATINVHGGHAVITTGIEHQLLESSGLKITLKGTGTMTLNSSQFNETPNPFTVNEVLLKSLSSNLYLSDAIPKVQKMIITGGQVHGNAKFDTVILQSNLQLTDCSFDIDNLIIRGGNNDDKEIQASKIGILRSLQVETDATLTLTQASVLRLASSATFTMENALEITASGVDSEASWFTNEGRITVSLGADRIASIGAKFNHSGELLIEDGHLSMNNDSIIRGSLQVGTSSRLTLSAGVHRIQRGSSCLVQGKLLVESSASVDVDSDDMSIESVTSHGSVTLRGETCISGLELAEGNFEVGGNAGFGALDMKTGTLSVKGDMTVNGPVKWQSGTIHLSAGSSLTVNGDFIQAISDGDLENQGGTFTISPANSCGVHTDCTSCQGGGDCSWYPTANLCVHDTIAGPSTCSARHCRQKLACSNFGTTETCSSQQNCTWCLASDMCVQHEQCPSAAAFWTNSAGGEWHAASNWFNDTTPGEGSDAFLTSLSEDYEVRITNAISLQALEIGSQCDHTFSQGCDTMQTLTVQRDLQVGRLLVRRNARLILGGGNLVIGSSLNVDGRMEWRQGTIRGDGRINVIGQLTIHQGCYYCHKNLQVPLENYGRITLQTTSISLTMSPRVNITNAGEILIKSNGVINGGTIYNEGLIYSTTPTANINSNMVQSGHLVLQQSRLQIGGNVEFLGQNSVDEGSEVLLKSGSHVFSIGSTVPSSLTLEGGTTTINTTGNTIRSLHLKNSATLQSDKELQVENVYLEKGTLLGNGDYQINTFRWWEGNIEGMKSILVTKEMAFDDDRYYSHRKAMAESTILLQGRALVQGSQATLTMSRNASFEVTSSGEIHVPLSTTLSLRCSDGTCRTTNNGYVDVIGSLVISTDLASRGSVAVDGRVDLSGNSKFESGKIWVGSSGTLHLAGNQKDVSIGALVGVDIYGSLSVADGDVVVSSQKIAYINNIHCSGGLVQFTNTTNLKTIGTVYVRNSQITLHTGDATGLNVGKIEGRYSGNVILASPTTVSVIVLQENSSPGATIRLDSPKHAYKVLDSVTLNDGQHQIVGTVDEGGTKPTLYIEGQMNLQHYYRHFYFQNVDVSISGTLSHTCRDNRNYGVYLADGSTLTVEESGLAEVGGCNWLHSGSLPTSFTNNGVLRFHDDPTSIYNTFVQNGTMYTTANKNLHLYGQSILQGNVTIGKNAAVNFRGGSQHHILSDAMHEYSSTLNLLDDNTVLNVSTNDLRLSKVKVDSQGGRLLLFSRSDVGSVNLLELRRGSIQVGFSQLTTDEIFLTTG</sequence>